<dbReference type="GO" id="GO:0046872">
    <property type="term" value="F:metal ion binding"/>
    <property type="evidence" value="ECO:0007669"/>
    <property type="project" value="UniProtKB-KW"/>
</dbReference>
<dbReference type="PANTHER" id="PTHR33099:SF7">
    <property type="entry name" value="MYND-TYPE DOMAIN-CONTAINING PROTEIN"/>
    <property type="match status" value="1"/>
</dbReference>
<feature type="domain" description="Fe2OG dioxygenase" evidence="2">
    <location>
        <begin position="162"/>
        <end position="264"/>
    </location>
</feature>
<accession>A0AAN6SQN4</accession>
<keyword evidence="4" id="KW-1185">Reference proteome</keyword>
<dbReference type="InterPro" id="IPR005123">
    <property type="entry name" value="Oxoglu/Fe-dep_dioxygenase_dom"/>
</dbReference>
<evidence type="ECO:0000259" key="2">
    <source>
        <dbReference type="PROSITE" id="PS51471"/>
    </source>
</evidence>
<organism evidence="3 4">
    <name type="scientific">Parachaetomium inaequale</name>
    <dbReference type="NCBI Taxonomy" id="2588326"/>
    <lineage>
        <taxon>Eukaryota</taxon>
        <taxon>Fungi</taxon>
        <taxon>Dikarya</taxon>
        <taxon>Ascomycota</taxon>
        <taxon>Pezizomycotina</taxon>
        <taxon>Sordariomycetes</taxon>
        <taxon>Sordariomycetidae</taxon>
        <taxon>Sordariales</taxon>
        <taxon>Chaetomiaceae</taxon>
        <taxon>Parachaetomium</taxon>
    </lineage>
</organism>
<dbReference type="PANTHER" id="PTHR33099">
    <property type="entry name" value="FE2OG DIOXYGENASE DOMAIN-CONTAINING PROTEIN"/>
    <property type="match status" value="1"/>
</dbReference>
<sequence>MPAAPPSKIAESPLFKELREAVAKETAAITFACGGTIPIVTTLPDSDAVATGSEELCSTSCLPVDLRWDPNDACVEARQAKITFPLEPSSRGNLERLVQDMAPATFGRGGKDVYDESYRKAAKMDPTRFSSTFNPYELGIVDAVAQALLPSLRHSEQARAVKAELYKLNLYSGPSGKFKAHMDTPRSPAQFGSLVVCLPLQFKGGALEVRHKGKAVTFGWSTANNGNDGKTPSICWAAFYSDCEHEIFEVTEGHRLTLTYNLYSVRGNGQLGGNFPWLDSTQLPLYKTIHDLVHDTAGWEKGGLIGYNCSHVYPHTNKSKLNFLVPDNLKGADMLMFEIFKSLGLKVRFRPVVSDLGNIWSDEGNPLPLVGLGLKWQVWDMFENHLTEVFDDWAGRNEKPTTNRWWLSERPEGEDEEEKEGRYVDFHDVHWLNDWGHQEPQVTWIAYGNEASNVTSYSCITMIVEVPASGAQEVAGTSK</sequence>
<proteinExistence type="inferred from homology"/>
<comment type="caution">
    <text evidence="3">The sequence shown here is derived from an EMBL/GenBank/DDBJ whole genome shotgun (WGS) entry which is preliminary data.</text>
</comment>
<dbReference type="Gene3D" id="2.60.120.620">
    <property type="entry name" value="q2cbj1_9rhob like domain"/>
    <property type="match status" value="1"/>
</dbReference>
<gene>
    <name evidence="3" type="ORF">C8A01DRAFT_16498</name>
</gene>
<reference evidence="4" key="1">
    <citation type="journal article" date="2023" name="Mol. Phylogenet. Evol.">
        <title>Genome-scale phylogeny and comparative genomics of the fungal order Sordariales.</title>
        <authorList>
            <person name="Hensen N."/>
            <person name="Bonometti L."/>
            <person name="Westerberg I."/>
            <person name="Brannstrom I.O."/>
            <person name="Guillou S."/>
            <person name="Cros-Aarteil S."/>
            <person name="Calhoun S."/>
            <person name="Haridas S."/>
            <person name="Kuo A."/>
            <person name="Mondo S."/>
            <person name="Pangilinan J."/>
            <person name="Riley R."/>
            <person name="LaButti K."/>
            <person name="Andreopoulos B."/>
            <person name="Lipzen A."/>
            <person name="Chen C."/>
            <person name="Yan M."/>
            <person name="Daum C."/>
            <person name="Ng V."/>
            <person name="Clum A."/>
            <person name="Steindorff A."/>
            <person name="Ohm R.A."/>
            <person name="Martin F."/>
            <person name="Silar P."/>
            <person name="Natvig D.O."/>
            <person name="Lalanne C."/>
            <person name="Gautier V."/>
            <person name="Ament-Velasquez S.L."/>
            <person name="Kruys A."/>
            <person name="Hutchinson M.I."/>
            <person name="Powell A.J."/>
            <person name="Barry K."/>
            <person name="Miller A.N."/>
            <person name="Grigoriev I.V."/>
            <person name="Debuchy R."/>
            <person name="Gladieux P."/>
            <person name="Hiltunen Thoren M."/>
            <person name="Johannesson H."/>
        </authorList>
    </citation>
    <scope>NUCLEOTIDE SEQUENCE [LARGE SCALE GENOMIC DNA]</scope>
    <source>
        <strain evidence="4">CBS 284.82</strain>
    </source>
</reference>
<name>A0AAN6SQN4_9PEZI</name>
<keyword evidence="1" id="KW-0479">Metal-binding</keyword>
<evidence type="ECO:0000313" key="3">
    <source>
        <dbReference type="EMBL" id="KAK4039529.1"/>
    </source>
</evidence>
<keyword evidence="1" id="KW-0560">Oxidoreductase</keyword>
<dbReference type="PROSITE" id="PS51471">
    <property type="entry name" value="FE2OG_OXY"/>
    <property type="match status" value="1"/>
</dbReference>
<evidence type="ECO:0000256" key="1">
    <source>
        <dbReference type="RuleBase" id="RU003682"/>
    </source>
</evidence>
<dbReference type="AlphaFoldDB" id="A0AAN6SQN4"/>
<evidence type="ECO:0000313" key="4">
    <source>
        <dbReference type="Proteomes" id="UP001303115"/>
    </source>
</evidence>
<dbReference type="EMBL" id="MU854398">
    <property type="protein sequence ID" value="KAK4039529.1"/>
    <property type="molecule type" value="Genomic_DNA"/>
</dbReference>
<keyword evidence="1" id="KW-0408">Iron</keyword>
<protein>
    <recommendedName>
        <fullName evidence="2">Fe2OG dioxygenase domain-containing protein</fullName>
    </recommendedName>
</protein>
<dbReference type="Proteomes" id="UP001303115">
    <property type="component" value="Unassembled WGS sequence"/>
</dbReference>
<comment type="similarity">
    <text evidence="1">Belongs to the iron/ascorbate-dependent oxidoreductase family.</text>
</comment>
<dbReference type="GO" id="GO:0016491">
    <property type="term" value="F:oxidoreductase activity"/>
    <property type="evidence" value="ECO:0007669"/>
    <property type="project" value="UniProtKB-KW"/>
</dbReference>